<organism evidence="2 3">
    <name type="scientific">Aspergillus sclerotiicarbonarius (strain CBS 121057 / IBT 28362)</name>
    <dbReference type="NCBI Taxonomy" id="1448318"/>
    <lineage>
        <taxon>Eukaryota</taxon>
        <taxon>Fungi</taxon>
        <taxon>Dikarya</taxon>
        <taxon>Ascomycota</taxon>
        <taxon>Pezizomycotina</taxon>
        <taxon>Eurotiomycetes</taxon>
        <taxon>Eurotiomycetidae</taxon>
        <taxon>Eurotiales</taxon>
        <taxon>Aspergillaceae</taxon>
        <taxon>Aspergillus</taxon>
        <taxon>Aspergillus subgen. Circumdati</taxon>
    </lineage>
</organism>
<dbReference type="CDD" id="cd19481">
    <property type="entry name" value="RecA-like_protease"/>
    <property type="match status" value="1"/>
</dbReference>
<keyword evidence="3" id="KW-1185">Reference proteome</keyword>
<dbReference type="STRING" id="1448318.A0A319EG20"/>
<proteinExistence type="predicted"/>
<dbReference type="SMART" id="SM00382">
    <property type="entry name" value="AAA"/>
    <property type="match status" value="1"/>
</dbReference>
<dbReference type="InterPro" id="IPR003959">
    <property type="entry name" value="ATPase_AAA_core"/>
</dbReference>
<dbReference type="VEuPathDB" id="FungiDB:BO78DRAFT_345772"/>
<dbReference type="Pfam" id="PF23232">
    <property type="entry name" value="AAA_lid_13"/>
    <property type="match status" value="1"/>
</dbReference>
<name>A0A319EG20_ASPSB</name>
<gene>
    <name evidence="2" type="ORF">BO78DRAFT_345772</name>
</gene>
<evidence type="ECO:0000313" key="2">
    <source>
        <dbReference type="EMBL" id="PYI05458.1"/>
    </source>
</evidence>
<feature type="domain" description="AAA+ ATPase" evidence="1">
    <location>
        <begin position="419"/>
        <end position="546"/>
    </location>
</feature>
<dbReference type="SUPFAM" id="SSF52540">
    <property type="entry name" value="P-loop containing nucleoside triphosphate hydrolases"/>
    <property type="match status" value="1"/>
</dbReference>
<dbReference type="InterPro" id="IPR054289">
    <property type="entry name" value="DUF7025"/>
</dbReference>
<dbReference type="GO" id="GO:0005524">
    <property type="term" value="F:ATP binding"/>
    <property type="evidence" value="ECO:0007669"/>
    <property type="project" value="InterPro"/>
</dbReference>
<dbReference type="PANTHER" id="PTHR46411">
    <property type="entry name" value="FAMILY ATPASE, PUTATIVE-RELATED"/>
    <property type="match status" value="1"/>
</dbReference>
<dbReference type="Pfam" id="PF22942">
    <property type="entry name" value="DUF7025"/>
    <property type="match status" value="1"/>
</dbReference>
<dbReference type="PANTHER" id="PTHR46411:SF2">
    <property type="entry name" value="AAA+ ATPASE DOMAIN-CONTAINING PROTEIN"/>
    <property type="match status" value="1"/>
</dbReference>
<dbReference type="InterPro" id="IPR027417">
    <property type="entry name" value="P-loop_NTPase"/>
</dbReference>
<dbReference type="OrthoDB" id="10042665at2759"/>
<dbReference type="AlphaFoldDB" id="A0A319EG20"/>
<dbReference type="GO" id="GO:0016887">
    <property type="term" value="F:ATP hydrolysis activity"/>
    <property type="evidence" value="ECO:0007669"/>
    <property type="project" value="InterPro"/>
</dbReference>
<keyword evidence="2" id="KW-0378">Hydrolase</keyword>
<dbReference type="InterPro" id="IPR003593">
    <property type="entry name" value="AAA+_ATPase"/>
</dbReference>
<dbReference type="InterPro" id="IPR056599">
    <property type="entry name" value="AAA_lid_fung"/>
</dbReference>
<evidence type="ECO:0000313" key="3">
    <source>
        <dbReference type="Proteomes" id="UP000248423"/>
    </source>
</evidence>
<evidence type="ECO:0000259" key="1">
    <source>
        <dbReference type="SMART" id="SM00382"/>
    </source>
</evidence>
<dbReference type="Pfam" id="PF00004">
    <property type="entry name" value="AAA"/>
    <property type="match status" value="1"/>
</dbReference>
<reference evidence="2 3" key="1">
    <citation type="submission" date="2018-02" db="EMBL/GenBank/DDBJ databases">
        <title>The genomes of Aspergillus section Nigri reveals drivers in fungal speciation.</title>
        <authorList>
            <consortium name="DOE Joint Genome Institute"/>
            <person name="Vesth T.C."/>
            <person name="Nybo J."/>
            <person name="Theobald S."/>
            <person name="Brandl J."/>
            <person name="Frisvad J.C."/>
            <person name="Nielsen K.F."/>
            <person name="Lyhne E.K."/>
            <person name="Kogle M.E."/>
            <person name="Kuo A."/>
            <person name="Riley R."/>
            <person name="Clum A."/>
            <person name="Nolan M."/>
            <person name="Lipzen A."/>
            <person name="Salamov A."/>
            <person name="Henrissat B."/>
            <person name="Wiebenga A."/>
            <person name="De vries R.P."/>
            <person name="Grigoriev I.V."/>
            <person name="Mortensen U.H."/>
            <person name="Andersen M.R."/>
            <person name="Baker S.E."/>
        </authorList>
    </citation>
    <scope>NUCLEOTIDE SEQUENCE [LARGE SCALE GENOMIC DNA]</scope>
    <source>
        <strain evidence="2 3">CBS 121057</strain>
    </source>
</reference>
<dbReference type="Gene3D" id="3.40.50.300">
    <property type="entry name" value="P-loop containing nucleotide triphosphate hydrolases"/>
    <property type="match status" value="1"/>
</dbReference>
<protein>
    <submittedName>
        <fullName evidence="2">P-loop containing nucleoside triphosphate hydrolase protein</fullName>
    </submittedName>
</protein>
<sequence length="758" mass="86272">MFVYFDKKIRSRISDLETARRRLKDLGEDEYDAAYTLDPDSDEHYSYYSWNPLNRTLSQLTALIHDCRCLLRFMDGFLQPELARIAGGPDTVRFSDLWFLFPTGSLIYCKDRNIPQKIWRVVQRAGGRRYLSRPSGIETGEYRTTFSPFVLECYHLDYDGRNYIQIYHQFQIPDFDGLQAVKSLSVIPFVVAERGLVNKDDLLACGEAFINYTTSWHHRHYSGRTYSRTTYGGKLSRITTDDPGKNVSQYAEQIDSEVIVDFSHAIKEVPWWYPGDAEYVYYQAEIEETGANEWEYEPIDPDNKWDSRLTDEFLEKETPKWRELGTKGKGKVPQGDDVLLLPDRVFAFVLRSRRWACLQIGKDDEGRERLREIEKPEAPWGDLKLPGDHKSLVQSLIDSHFSQDKYRKIEFDLINSKGNGVIILLHGVPGVGKTSTAECAAKTNRKPLLPITCGDLGLNPEEVESNLQNIFRLAQSWDCILLLDEADVFLAQRTVTDINRNALVSVFLRSLEYYKGVLFLTTNRVGVFDEAFKSRIHMSLYYPPLEEWQTKEIWKTLIQKAVNGGIQVEANDLEDFATTTYRNQSAPGSGPVWNGRQIRNAFQSALALAAFHANSGEVVTLNRKYFQKVFDISNKFSTYIWQVRQGLSDAEWNKMAMVRRDDFIDGPASLDSANTMASNPTGQFPPPIPGFMPALNVAAPQPGGFFGQKQPQNIPSVGYHPTQTLGNPMNGPWLGPFYQAAAMSGTSAQSMPMTFHPP</sequence>
<dbReference type="EMBL" id="KZ826358">
    <property type="protein sequence ID" value="PYI05458.1"/>
    <property type="molecule type" value="Genomic_DNA"/>
</dbReference>
<dbReference type="Proteomes" id="UP000248423">
    <property type="component" value="Unassembled WGS sequence"/>
</dbReference>
<accession>A0A319EG20</accession>